<proteinExistence type="predicted"/>
<dbReference type="EMBL" id="JADNRY010000005">
    <property type="protein sequence ID" value="KAF9076975.1"/>
    <property type="molecule type" value="Genomic_DNA"/>
</dbReference>
<gene>
    <name evidence="2" type="ORF">BDP27DRAFT_1312926</name>
</gene>
<dbReference type="Proteomes" id="UP000772434">
    <property type="component" value="Unassembled WGS sequence"/>
</dbReference>
<keyword evidence="1" id="KW-0472">Membrane</keyword>
<evidence type="ECO:0000256" key="1">
    <source>
        <dbReference type="SAM" id="Phobius"/>
    </source>
</evidence>
<feature type="transmembrane region" description="Helical" evidence="1">
    <location>
        <begin position="55"/>
        <end position="76"/>
    </location>
</feature>
<comment type="caution">
    <text evidence="2">The sequence shown here is derived from an EMBL/GenBank/DDBJ whole genome shotgun (WGS) entry which is preliminary data.</text>
</comment>
<keyword evidence="1" id="KW-1133">Transmembrane helix</keyword>
<name>A0A9P5QAT2_9AGAR</name>
<evidence type="ECO:0000313" key="3">
    <source>
        <dbReference type="Proteomes" id="UP000772434"/>
    </source>
</evidence>
<sequence>MPLLQIQSMIHALSPFTENMALLARVSRTFGLFSGYSQESFRILARGTSVCLMDFFLSFIIIVLVLCYLNEIFLIVQLNEC</sequence>
<keyword evidence="3" id="KW-1185">Reference proteome</keyword>
<reference evidence="2" key="1">
    <citation type="submission" date="2020-11" db="EMBL/GenBank/DDBJ databases">
        <authorList>
            <consortium name="DOE Joint Genome Institute"/>
            <person name="Ahrendt S."/>
            <person name="Riley R."/>
            <person name="Andreopoulos W."/>
            <person name="Labutti K."/>
            <person name="Pangilinan J."/>
            <person name="Ruiz-Duenas F.J."/>
            <person name="Barrasa J.M."/>
            <person name="Sanchez-Garcia M."/>
            <person name="Camarero S."/>
            <person name="Miyauchi S."/>
            <person name="Serrano A."/>
            <person name="Linde D."/>
            <person name="Babiker R."/>
            <person name="Drula E."/>
            <person name="Ayuso-Fernandez I."/>
            <person name="Pacheco R."/>
            <person name="Padilla G."/>
            <person name="Ferreira P."/>
            <person name="Barriuso J."/>
            <person name="Kellner H."/>
            <person name="Castanera R."/>
            <person name="Alfaro M."/>
            <person name="Ramirez L."/>
            <person name="Pisabarro A.G."/>
            <person name="Kuo A."/>
            <person name="Tritt A."/>
            <person name="Lipzen A."/>
            <person name="He G."/>
            <person name="Yan M."/>
            <person name="Ng V."/>
            <person name="Cullen D."/>
            <person name="Martin F."/>
            <person name="Rosso M.-N."/>
            <person name="Henrissat B."/>
            <person name="Hibbett D."/>
            <person name="Martinez A.T."/>
            <person name="Grigoriev I.V."/>
        </authorList>
    </citation>
    <scope>NUCLEOTIDE SEQUENCE</scope>
    <source>
        <strain evidence="2">AH 40177</strain>
    </source>
</reference>
<dbReference type="AlphaFoldDB" id="A0A9P5QAT2"/>
<keyword evidence="1" id="KW-0812">Transmembrane</keyword>
<accession>A0A9P5QAT2</accession>
<protein>
    <submittedName>
        <fullName evidence="2">Uncharacterized protein</fullName>
    </submittedName>
</protein>
<evidence type="ECO:0000313" key="2">
    <source>
        <dbReference type="EMBL" id="KAF9076975.1"/>
    </source>
</evidence>
<organism evidence="2 3">
    <name type="scientific">Rhodocollybia butyracea</name>
    <dbReference type="NCBI Taxonomy" id="206335"/>
    <lineage>
        <taxon>Eukaryota</taxon>
        <taxon>Fungi</taxon>
        <taxon>Dikarya</taxon>
        <taxon>Basidiomycota</taxon>
        <taxon>Agaricomycotina</taxon>
        <taxon>Agaricomycetes</taxon>
        <taxon>Agaricomycetidae</taxon>
        <taxon>Agaricales</taxon>
        <taxon>Marasmiineae</taxon>
        <taxon>Omphalotaceae</taxon>
        <taxon>Rhodocollybia</taxon>
    </lineage>
</organism>